<evidence type="ECO:0000256" key="2">
    <source>
        <dbReference type="ARBA" id="ARBA00022833"/>
    </source>
</evidence>
<evidence type="ECO:0000259" key="4">
    <source>
        <dbReference type="PROSITE" id="PS51747"/>
    </source>
</evidence>
<dbReference type="Gene3D" id="3.40.140.10">
    <property type="entry name" value="Cytidine Deaminase, domain 2"/>
    <property type="match status" value="1"/>
</dbReference>
<dbReference type="InterPro" id="IPR016192">
    <property type="entry name" value="APOBEC/CMP_deaminase_Zn-bd"/>
</dbReference>
<dbReference type="SUPFAM" id="SSF53927">
    <property type="entry name" value="Cytidine deaminase-like"/>
    <property type="match status" value="1"/>
</dbReference>
<evidence type="ECO:0000313" key="6">
    <source>
        <dbReference type="Proteomes" id="UP000270661"/>
    </source>
</evidence>
<dbReference type="PANTHER" id="PTHR11079">
    <property type="entry name" value="CYTOSINE DEAMINASE FAMILY MEMBER"/>
    <property type="match status" value="1"/>
</dbReference>
<dbReference type="CDD" id="cd01285">
    <property type="entry name" value="nucleoside_deaminase"/>
    <property type="match status" value="1"/>
</dbReference>
<dbReference type="GO" id="GO:0052717">
    <property type="term" value="F:tRNA-specific adenosine-34 deaminase activity"/>
    <property type="evidence" value="ECO:0007669"/>
    <property type="project" value="TreeGrafter"/>
</dbReference>
<dbReference type="SUPFAM" id="SSF56371">
    <property type="entry name" value="Ribosome inactivating proteins (RIP)"/>
    <property type="match status" value="1"/>
</dbReference>
<dbReference type="Pfam" id="PF00161">
    <property type="entry name" value="RIP"/>
    <property type="match status" value="1"/>
</dbReference>
<organism evidence="5 6">
    <name type="scientific">Pseudomonas corrugata</name>
    <dbReference type="NCBI Taxonomy" id="47879"/>
    <lineage>
        <taxon>Bacteria</taxon>
        <taxon>Pseudomonadati</taxon>
        <taxon>Pseudomonadota</taxon>
        <taxon>Gammaproteobacteria</taxon>
        <taxon>Pseudomonadales</taxon>
        <taxon>Pseudomonadaceae</taxon>
        <taxon>Pseudomonas</taxon>
    </lineage>
</organism>
<dbReference type="PROSITE" id="PS00903">
    <property type="entry name" value="CYT_DCMP_DEAMINASES_1"/>
    <property type="match status" value="1"/>
</dbReference>
<dbReference type="GO" id="GO:0008270">
    <property type="term" value="F:zinc ion binding"/>
    <property type="evidence" value="ECO:0007669"/>
    <property type="project" value="InterPro"/>
</dbReference>
<sequence length="507" mass="56624">MLKNAAFIFILGLVCSAADACEVYFNIVGDPDSYEYRRLPEFIRNEMRPRVKASSNQDRYGLQIQSLCSSASEEKPLIATFKVQPNNVYLKEINELPLCVEDATGRCLKNSYDYVAYDGGAKLKINEEEALKQLQVLSEIDSLDDLGTTDQAKQENIHNAVRFFAMLLAESTRFDYVLDDLTCATASGSALQFDDYWKLVHNWGSISKAVKLKRNEAEKLKAPATYQGAGDLFVPITRSMVPFFNGFLPSVANDPDWKPSDDGRNLVVPERTPSCTLAWSSPGNEQEERDEIFSLLAMAVVLQDWQVNKEDRRGHNIGGVLVDTAQKPIFYARNSVRKLNDTTQHGEVRLIQNYLKCGKGKRNAASLTVYTTLEPCAMCTGMMTMAEVKRVVYVQQDPGFGKAREALQRINYPRIYTQDTVLGLPQKTAIERGYEQYLSSGKKSLTDYLLTDEAHQVFESALASLKAYTVKYPGNAAVLNDARSYLNTVETETVGEAVQARCPASST</sequence>
<dbReference type="STRING" id="47879.AXG94_26515"/>
<dbReference type="RefSeq" id="WP_053193717.1">
    <property type="nucleotide sequence ID" value="NZ_CP102175.1"/>
</dbReference>
<feature type="signal peptide" evidence="3">
    <location>
        <begin position="1"/>
        <end position="20"/>
    </location>
</feature>
<keyword evidence="2" id="KW-0862">Zinc</keyword>
<accession>A0A3M3EU01</accession>
<dbReference type="GO" id="GO:0002100">
    <property type="term" value="P:tRNA wobble adenosine to inosine editing"/>
    <property type="evidence" value="ECO:0007669"/>
    <property type="project" value="TreeGrafter"/>
</dbReference>
<dbReference type="InterPro" id="IPR036041">
    <property type="entry name" value="Ribosome-inact_prot_sf"/>
</dbReference>
<gene>
    <name evidence="5" type="ORF">ALQ77_03651</name>
</gene>
<dbReference type="InterPro" id="IPR001574">
    <property type="entry name" value="Ribosome_inactivat_prot"/>
</dbReference>
<dbReference type="Pfam" id="PF00383">
    <property type="entry name" value="dCMP_cyt_deam_1"/>
    <property type="match status" value="1"/>
</dbReference>
<dbReference type="PROSITE" id="PS51747">
    <property type="entry name" value="CYT_DCMP_DEAMINASES_2"/>
    <property type="match status" value="1"/>
</dbReference>
<dbReference type="InterPro" id="IPR016193">
    <property type="entry name" value="Cytidine_deaminase-like"/>
</dbReference>
<evidence type="ECO:0000256" key="1">
    <source>
        <dbReference type="ARBA" id="ARBA00022723"/>
    </source>
</evidence>
<dbReference type="EMBL" id="RBOJ01000047">
    <property type="protein sequence ID" value="RMM52416.1"/>
    <property type="molecule type" value="Genomic_DNA"/>
</dbReference>
<dbReference type="GO" id="GO:0017148">
    <property type="term" value="P:negative regulation of translation"/>
    <property type="evidence" value="ECO:0007669"/>
    <property type="project" value="InterPro"/>
</dbReference>
<keyword evidence="6" id="KW-1185">Reference proteome</keyword>
<dbReference type="AlphaFoldDB" id="A0A3M3EU01"/>
<dbReference type="GO" id="GO:0030598">
    <property type="term" value="F:rRNA N-glycosylase activity"/>
    <property type="evidence" value="ECO:0007669"/>
    <property type="project" value="InterPro"/>
</dbReference>
<evidence type="ECO:0000313" key="5">
    <source>
        <dbReference type="EMBL" id="RMM52416.1"/>
    </source>
</evidence>
<protein>
    <recommendedName>
        <fullName evidence="4">CMP/dCMP-type deaminase domain-containing protein</fullName>
    </recommendedName>
</protein>
<name>A0A3M3EU01_9PSED</name>
<feature type="chain" id="PRO_5018029285" description="CMP/dCMP-type deaminase domain-containing protein" evidence="3">
    <location>
        <begin position="21"/>
        <end position="507"/>
    </location>
</feature>
<reference evidence="5 6" key="1">
    <citation type="submission" date="2018-08" db="EMBL/GenBank/DDBJ databases">
        <title>Recombination of ecologically and evolutionarily significant loci maintains genetic cohesion in the Pseudomonas syringae species complex.</title>
        <authorList>
            <person name="Dillon M."/>
            <person name="Thakur S."/>
            <person name="Almeida R.N.D."/>
            <person name="Weir B.S."/>
            <person name="Guttman D.S."/>
        </authorList>
    </citation>
    <scope>NUCLEOTIDE SEQUENCE [LARGE SCALE GENOMIC DNA]</scope>
    <source>
        <strain evidence="5 6">NCPPB2445</strain>
    </source>
</reference>
<keyword evidence="1" id="KW-0479">Metal-binding</keyword>
<dbReference type="InterPro" id="IPR002125">
    <property type="entry name" value="CMP_dCMP_dom"/>
</dbReference>
<dbReference type="Proteomes" id="UP000270661">
    <property type="component" value="Unassembled WGS sequence"/>
</dbReference>
<keyword evidence="3" id="KW-0732">Signal</keyword>
<comment type="caution">
    <text evidence="5">The sequence shown here is derived from an EMBL/GenBank/DDBJ whole genome shotgun (WGS) entry which is preliminary data.</text>
</comment>
<evidence type="ECO:0000256" key="3">
    <source>
        <dbReference type="SAM" id="SignalP"/>
    </source>
</evidence>
<proteinExistence type="predicted"/>
<feature type="domain" description="CMP/dCMP-type deaminase" evidence="4">
    <location>
        <begin position="288"/>
        <end position="414"/>
    </location>
</feature>
<dbReference type="PANTHER" id="PTHR11079:SF202">
    <property type="entry name" value="TRNA-SPECIFIC ADENOSINE DEAMINASE"/>
    <property type="match status" value="1"/>
</dbReference>
<dbReference type="OrthoDB" id="9802676at2"/>